<dbReference type="Proteomes" id="UP000271974">
    <property type="component" value="Unassembled WGS sequence"/>
</dbReference>
<name>A0A433U5U2_ELYCH</name>
<sequence length="285" mass="32031">MTRHSVQTQQLFKRGAELSVEVGVDDGVEARVEVAHPEQGGAQHGRVGAFSTHGRGHVPREEWQETQNKRAHDNTERLCGFVFPLHAPPLRAVDITVHGGPVRTPGMVRVVHVQGGGLDHLLLLPRLQEYPGVHEEHDGAWYPEGHAGRYSGVDPVDDERARVRVANKHLPVFLSGVQLGVDRDIRDEDRRDPCHPQHHQGSGLGHLRFVLERVHDGNVPKSEKSKMQYGGRTEEHVIRVEDVTHRPSEDPLARNLHTGVEWHNQNSHQQIGERQRHNKEIGDTS</sequence>
<protein>
    <submittedName>
        <fullName evidence="2">Uncharacterized protein</fullName>
    </submittedName>
</protein>
<keyword evidence="3" id="KW-1185">Reference proteome</keyword>
<comment type="caution">
    <text evidence="2">The sequence shown here is derived from an EMBL/GenBank/DDBJ whole genome shotgun (WGS) entry which is preliminary data.</text>
</comment>
<accession>A0A433U5U2</accession>
<gene>
    <name evidence="2" type="ORF">EGW08_003011</name>
</gene>
<evidence type="ECO:0000313" key="2">
    <source>
        <dbReference type="EMBL" id="RUS89201.1"/>
    </source>
</evidence>
<organism evidence="2 3">
    <name type="scientific">Elysia chlorotica</name>
    <name type="common">Eastern emerald elysia</name>
    <name type="synonym">Sea slug</name>
    <dbReference type="NCBI Taxonomy" id="188477"/>
    <lineage>
        <taxon>Eukaryota</taxon>
        <taxon>Metazoa</taxon>
        <taxon>Spiralia</taxon>
        <taxon>Lophotrochozoa</taxon>
        <taxon>Mollusca</taxon>
        <taxon>Gastropoda</taxon>
        <taxon>Heterobranchia</taxon>
        <taxon>Euthyneura</taxon>
        <taxon>Panpulmonata</taxon>
        <taxon>Sacoglossa</taxon>
        <taxon>Placobranchoidea</taxon>
        <taxon>Plakobranchidae</taxon>
        <taxon>Elysia</taxon>
    </lineage>
</organism>
<dbReference type="OrthoDB" id="10236274at2759"/>
<evidence type="ECO:0000256" key="1">
    <source>
        <dbReference type="SAM" id="MobiDB-lite"/>
    </source>
</evidence>
<reference evidence="2 3" key="1">
    <citation type="submission" date="2019-01" db="EMBL/GenBank/DDBJ databases">
        <title>A draft genome assembly of the solar-powered sea slug Elysia chlorotica.</title>
        <authorList>
            <person name="Cai H."/>
            <person name="Li Q."/>
            <person name="Fang X."/>
            <person name="Li J."/>
            <person name="Curtis N.E."/>
            <person name="Altenburger A."/>
            <person name="Shibata T."/>
            <person name="Feng M."/>
            <person name="Maeda T."/>
            <person name="Schwartz J.A."/>
            <person name="Shigenobu S."/>
            <person name="Lundholm N."/>
            <person name="Nishiyama T."/>
            <person name="Yang H."/>
            <person name="Hasebe M."/>
            <person name="Li S."/>
            <person name="Pierce S.K."/>
            <person name="Wang J."/>
        </authorList>
    </citation>
    <scope>NUCLEOTIDE SEQUENCE [LARGE SCALE GENOMIC DNA]</scope>
    <source>
        <strain evidence="2">EC2010</strain>
        <tissue evidence="2">Whole organism of an adult</tissue>
    </source>
</reference>
<feature type="compositionally biased region" description="Basic and acidic residues" evidence="1">
    <location>
        <begin position="271"/>
        <end position="285"/>
    </location>
</feature>
<proteinExistence type="predicted"/>
<dbReference type="EMBL" id="RQTK01000062">
    <property type="protein sequence ID" value="RUS89201.1"/>
    <property type="molecule type" value="Genomic_DNA"/>
</dbReference>
<dbReference type="AlphaFoldDB" id="A0A433U5U2"/>
<evidence type="ECO:0000313" key="3">
    <source>
        <dbReference type="Proteomes" id="UP000271974"/>
    </source>
</evidence>
<feature type="region of interest" description="Disordered" evidence="1">
    <location>
        <begin position="261"/>
        <end position="285"/>
    </location>
</feature>